<dbReference type="InterPro" id="IPR027815">
    <property type="entry name" value="CSC1/OSCA1-like_cyt"/>
</dbReference>
<evidence type="ECO:0000259" key="11">
    <source>
        <dbReference type="Pfam" id="PF14703"/>
    </source>
</evidence>
<feature type="transmembrane region" description="Helical" evidence="7">
    <location>
        <begin position="473"/>
        <end position="494"/>
    </location>
</feature>
<keyword evidence="4 7" id="KW-0812">Transmembrane</keyword>
<feature type="transmembrane region" description="Helical" evidence="7">
    <location>
        <begin position="514"/>
        <end position="538"/>
    </location>
</feature>
<evidence type="ECO:0000256" key="6">
    <source>
        <dbReference type="ARBA" id="ARBA00023136"/>
    </source>
</evidence>
<keyword evidence="6 7" id="KW-0472">Membrane</keyword>
<feature type="transmembrane region" description="Helical" evidence="7">
    <location>
        <begin position="105"/>
        <end position="123"/>
    </location>
</feature>
<dbReference type="Pfam" id="PF02714">
    <property type="entry name" value="RSN1_7TM"/>
    <property type="match status" value="1"/>
</dbReference>
<dbReference type="AlphaFoldDB" id="A0A1Y1UGR6"/>
<gene>
    <name evidence="12" type="ORF">BD324DRAFT_579500</name>
</gene>
<feature type="domain" description="10TM putative phosphate transporter extracellular tail" evidence="9">
    <location>
        <begin position="776"/>
        <end position="841"/>
    </location>
</feature>
<dbReference type="InterPro" id="IPR045122">
    <property type="entry name" value="Csc1-like"/>
</dbReference>
<dbReference type="InterPro" id="IPR032880">
    <property type="entry name" value="CSC1/OSCA1-like_N"/>
</dbReference>
<dbReference type="Pfam" id="PF13967">
    <property type="entry name" value="RSN1_TM"/>
    <property type="match status" value="1"/>
</dbReference>
<evidence type="ECO:0000256" key="4">
    <source>
        <dbReference type="ARBA" id="ARBA00022692"/>
    </source>
</evidence>
<evidence type="ECO:0000259" key="10">
    <source>
        <dbReference type="Pfam" id="PF13967"/>
    </source>
</evidence>
<name>A0A1Y1UGR6_9TREE</name>
<dbReference type="PANTHER" id="PTHR13018:SF143">
    <property type="entry name" value="CSC1_OSCA1-LIKE 7TM REGION DOMAIN-CONTAINING PROTEIN"/>
    <property type="match status" value="1"/>
</dbReference>
<dbReference type="OrthoDB" id="1076608at2759"/>
<feature type="transmembrane region" description="Helical" evidence="7">
    <location>
        <begin position="609"/>
        <end position="628"/>
    </location>
</feature>
<dbReference type="GO" id="GO:0005227">
    <property type="term" value="F:calcium-activated cation channel activity"/>
    <property type="evidence" value="ECO:0007669"/>
    <property type="project" value="InterPro"/>
</dbReference>
<dbReference type="EMBL" id="NBSH01000006">
    <property type="protein sequence ID" value="ORX37159.1"/>
    <property type="molecule type" value="Genomic_DNA"/>
</dbReference>
<evidence type="ECO:0000313" key="13">
    <source>
        <dbReference type="Proteomes" id="UP000193218"/>
    </source>
</evidence>
<keyword evidence="13" id="KW-1185">Reference proteome</keyword>
<feature type="transmembrane region" description="Helical" evidence="7">
    <location>
        <begin position="707"/>
        <end position="728"/>
    </location>
</feature>
<evidence type="ECO:0000256" key="5">
    <source>
        <dbReference type="ARBA" id="ARBA00022989"/>
    </source>
</evidence>
<feature type="domain" description="CSC1/OSCA1-like N-terminal transmembrane" evidence="10">
    <location>
        <begin position="15"/>
        <end position="170"/>
    </location>
</feature>
<evidence type="ECO:0000313" key="12">
    <source>
        <dbReference type="EMBL" id="ORX37159.1"/>
    </source>
</evidence>
<evidence type="ECO:0000259" key="8">
    <source>
        <dbReference type="Pfam" id="PF02714"/>
    </source>
</evidence>
<evidence type="ECO:0000256" key="1">
    <source>
        <dbReference type="ARBA" id="ARBA00004141"/>
    </source>
</evidence>
<feature type="transmembrane region" description="Helical" evidence="7">
    <location>
        <begin position="674"/>
        <end position="695"/>
    </location>
</feature>
<dbReference type="RefSeq" id="XP_021871197.1">
    <property type="nucleotide sequence ID" value="XM_022013383.1"/>
</dbReference>
<reference evidence="12 13" key="1">
    <citation type="submission" date="2017-03" db="EMBL/GenBank/DDBJ databases">
        <title>Widespread Adenine N6-methylation of Active Genes in Fungi.</title>
        <authorList>
            <consortium name="DOE Joint Genome Institute"/>
            <person name="Mondo S.J."/>
            <person name="Dannebaum R.O."/>
            <person name="Kuo R.C."/>
            <person name="Louie K.B."/>
            <person name="Bewick A.J."/>
            <person name="Labutti K."/>
            <person name="Haridas S."/>
            <person name="Kuo A."/>
            <person name="Salamov A."/>
            <person name="Ahrendt S.R."/>
            <person name="Lau R."/>
            <person name="Bowen B.P."/>
            <person name="Lipzen A."/>
            <person name="Sullivan W."/>
            <person name="Andreopoulos W.B."/>
            <person name="Clum A."/>
            <person name="Lindquist E."/>
            <person name="Daum C."/>
            <person name="Northen T.R."/>
            <person name="Ramamoorthy G."/>
            <person name="Schmitz R.J."/>
            <person name="Gryganskyi A."/>
            <person name="Culley D."/>
            <person name="Magnuson J."/>
            <person name="James T.Y."/>
            <person name="O'Malley M.A."/>
            <person name="Stajich J.E."/>
            <person name="Spatafora J.W."/>
            <person name="Visel A."/>
            <person name="Grigoriev I.V."/>
        </authorList>
    </citation>
    <scope>NUCLEOTIDE SEQUENCE [LARGE SCALE GENOMIC DNA]</scope>
    <source>
        <strain evidence="12 13">NRRL Y-17943</strain>
    </source>
</reference>
<evidence type="ECO:0000256" key="2">
    <source>
        <dbReference type="ARBA" id="ARBA00007779"/>
    </source>
</evidence>
<protein>
    <recommendedName>
        <fullName evidence="14">DUF221-domain-containing protein</fullName>
    </recommendedName>
</protein>
<keyword evidence="5 7" id="KW-1133">Transmembrane helix</keyword>
<dbReference type="PANTHER" id="PTHR13018">
    <property type="entry name" value="PROBABLE MEMBRANE PROTEIN DUF221-RELATED"/>
    <property type="match status" value="1"/>
</dbReference>
<evidence type="ECO:0000256" key="7">
    <source>
        <dbReference type="SAM" id="Phobius"/>
    </source>
</evidence>
<evidence type="ECO:0000256" key="3">
    <source>
        <dbReference type="ARBA" id="ARBA00022448"/>
    </source>
</evidence>
<dbReference type="Proteomes" id="UP000193218">
    <property type="component" value="Unassembled WGS sequence"/>
</dbReference>
<comment type="caution">
    <text evidence="12">The sequence shown here is derived from an EMBL/GenBank/DDBJ whole genome shotgun (WGS) entry which is preliminary data.</text>
</comment>
<dbReference type="InterPro" id="IPR022257">
    <property type="entry name" value="PHM7_ext"/>
</dbReference>
<dbReference type="Pfam" id="PF14703">
    <property type="entry name" value="PHM7_cyt"/>
    <property type="match status" value="1"/>
</dbReference>
<evidence type="ECO:0008006" key="14">
    <source>
        <dbReference type="Google" id="ProtNLM"/>
    </source>
</evidence>
<dbReference type="GO" id="GO:0005886">
    <property type="term" value="C:plasma membrane"/>
    <property type="evidence" value="ECO:0007669"/>
    <property type="project" value="TreeGrafter"/>
</dbReference>
<dbReference type="InParanoid" id="A0A1Y1UGR6"/>
<dbReference type="STRING" id="4999.A0A1Y1UGR6"/>
<proteinExistence type="inferred from homology"/>
<comment type="subcellular location">
    <subcellularLocation>
        <location evidence="1">Membrane</location>
        <topology evidence="1">Multi-pass membrane protein</topology>
    </subcellularLocation>
</comment>
<feature type="transmembrane region" description="Helical" evidence="7">
    <location>
        <begin position="15"/>
        <end position="37"/>
    </location>
</feature>
<dbReference type="InterPro" id="IPR003864">
    <property type="entry name" value="CSC1/OSCA1-like_7TM"/>
</dbReference>
<feature type="domain" description="CSC1/OSCA1-like cytosolic" evidence="11">
    <location>
        <begin position="244"/>
        <end position="406"/>
    </location>
</feature>
<feature type="transmembrane region" description="Helical" evidence="7">
    <location>
        <begin position="558"/>
        <end position="576"/>
    </location>
</feature>
<accession>A0A1Y1UGR6</accession>
<feature type="transmembrane region" description="Helical" evidence="7">
    <location>
        <begin position="420"/>
        <end position="443"/>
    </location>
</feature>
<feature type="transmembrane region" description="Helical" evidence="7">
    <location>
        <begin position="150"/>
        <end position="168"/>
    </location>
</feature>
<feature type="transmembrane region" description="Helical" evidence="7">
    <location>
        <begin position="634"/>
        <end position="653"/>
    </location>
</feature>
<dbReference type="Pfam" id="PF12621">
    <property type="entry name" value="PHM7_ext"/>
    <property type="match status" value="1"/>
</dbReference>
<evidence type="ECO:0000259" key="9">
    <source>
        <dbReference type="Pfam" id="PF12621"/>
    </source>
</evidence>
<comment type="similarity">
    <text evidence="2">Belongs to the CSC1 (TC 1.A.17) family.</text>
</comment>
<keyword evidence="3" id="KW-0813">Transport</keyword>
<dbReference type="GeneID" id="33555191"/>
<feature type="domain" description="CSC1/OSCA1-like 7TM region" evidence="8">
    <location>
        <begin position="418"/>
        <end position="693"/>
    </location>
</feature>
<organism evidence="12 13">
    <name type="scientific">Kockovaella imperatae</name>
    <dbReference type="NCBI Taxonomy" id="4999"/>
    <lineage>
        <taxon>Eukaryota</taxon>
        <taxon>Fungi</taxon>
        <taxon>Dikarya</taxon>
        <taxon>Basidiomycota</taxon>
        <taxon>Agaricomycotina</taxon>
        <taxon>Tremellomycetes</taxon>
        <taxon>Tremellales</taxon>
        <taxon>Cuniculitremaceae</taxon>
        <taxon>Kockovaella</taxon>
    </lineage>
</organism>
<sequence length="851" mass="94056">MSATGKNVNASTTPAFVSALVVAGITVGGFSLVWLILHNRKSLRRVFQPRAEIAPESKRPPELPGNPLSFWKTIWSLPDKEIMVANGLDAYLFVRYLKVFGLQMMGPYVILSIAICVPMSAIAPNNGLDGLNQMSFGNVPSTSHAQLRHIGHFLVAVVLMSWTLYLLYREYNHFIDVRREWLSSAQHLSLARTRNVAITNLPDSVNSESGLKELAGVVARLTGSAAPRPSNVTDGTVHNALDESGGVRNIWLSKKLDDLEQVWQDRDDECSRLEGGVGKLQKLAAKNQRKGKTPEAKGTYDSEKSNAVIDRFVLPKKQPTWRQGPLGLIGKKMDLNSSPAFIAAHNVQLESMRAEAGNLPSGNTAFIRFSSQAEAHEFARLVSSTDKKHRSIRSSIEVIPEDVRWNALAISPMQRRLRTAISWALTIFLIIIWAIPVAFVGIVSNVDTLCETVSWLAWICQIPKPALGIIKGVLPPALLAVLFMLLPIVLRAWVGMQGEIRNSDVELKLFSRFWLFQVIHGFLIVTLASGLVGALQNIGSEVQKLPTLLATNLPNANIFFLTFILTATFTTAAKAYSRAIPYVMFLLKGILAGNTPRKVYIKQHKMDQFPWAVVWPPICLIICITIVYSVIQPLMTVLTFVAFLMFFAAYKYLLYWTTDQPDSLETGGLFYIKALRTVFVALYLEGICLAGLLFLSSNQDGGRSKAGLAGGVIMVFMIIVTALLQFYIDWFKFKKSKLVYTNSGAYENASGKGAVDRVNTSTSEEHSLAGPELGNTSGFHEQAFDHPALWKKQPTVWIADDPLGVGKFESARINEASVESSTEFATMDEKANIMVQRAPPDEAWYGGFTRA</sequence>